<dbReference type="Gene3D" id="1.10.357.10">
    <property type="entry name" value="Tetracycline Repressor, domain 2"/>
    <property type="match status" value="1"/>
</dbReference>
<dbReference type="Pfam" id="PF16859">
    <property type="entry name" value="TetR_C_11"/>
    <property type="match status" value="1"/>
</dbReference>
<dbReference type="PROSITE" id="PS50977">
    <property type="entry name" value="HTH_TETR_2"/>
    <property type="match status" value="1"/>
</dbReference>
<sequence>MKADSSPVDKTATPGRPRDPRLDAAILAATAELLVEIGYPNVTMAAIAERAGTTKTAVYRRWGSKAELVHEAAFPAVPTALEIPPGDIAADIRAMVAAARDVFTTPVVRAALPGLIADMTADDQLNARVMARFVALFAAVRTRVVEGVSRGDVHPDVDPDRLVEVIGGTTMLRLLLDPATPLGEDWVDQTAAIVVHGVRRPQ</sequence>
<dbReference type="RefSeq" id="WP_316510589.1">
    <property type="nucleotide sequence ID" value="NZ_OY726395.1"/>
</dbReference>
<dbReference type="SUPFAM" id="SSF48498">
    <property type="entry name" value="Tetracyclin repressor-like, C-terminal domain"/>
    <property type="match status" value="1"/>
</dbReference>
<evidence type="ECO:0000259" key="6">
    <source>
        <dbReference type="PROSITE" id="PS50977"/>
    </source>
</evidence>
<keyword evidence="3" id="KW-0804">Transcription</keyword>
<name>A0ABM9MGD4_9MYCO</name>
<evidence type="ECO:0000256" key="5">
    <source>
        <dbReference type="SAM" id="MobiDB-lite"/>
    </source>
</evidence>
<feature type="region of interest" description="Disordered" evidence="5">
    <location>
        <begin position="1"/>
        <end position="20"/>
    </location>
</feature>
<gene>
    <name evidence="7" type="ORF">MU0050_003236</name>
</gene>
<feature type="DNA-binding region" description="H-T-H motif" evidence="4">
    <location>
        <begin position="43"/>
        <end position="62"/>
    </location>
</feature>
<evidence type="ECO:0000256" key="1">
    <source>
        <dbReference type="ARBA" id="ARBA00023015"/>
    </source>
</evidence>
<protein>
    <submittedName>
        <fullName evidence="7">TetR/AcrR family transcriptional regulator</fullName>
    </submittedName>
</protein>
<dbReference type="Gene3D" id="1.10.10.60">
    <property type="entry name" value="Homeodomain-like"/>
    <property type="match status" value="1"/>
</dbReference>
<organism evidence="7 8">
    <name type="scientific">[Mycobacterium] wendilense</name>
    <dbReference type="NCBI Taxonomy" id="3064284"/>
    <lineage>
        <taxon>Bacteria</taxon>
        <taxon>Bacillati</taxon>
        <taxon>Actinomycetota</taxon>
        <taxon>Actinomycetes</taxon>
        <taxon>Mycobacteriales</taxon>
        <taxon>Mycobacteriaceae</taxon>
        <taxon>Mycolicibacter</taxon>
    </lineage>
</organism>
<evidence type="ECO:0000256" key="2">
    <source>
        <dbReference type="ARBA" id="ARBA00023125"/>
    </source>
</evidence>
<proteinExistence type="predicted"/>
<keyword evidence="2 4" id="KW-0238">DNA-binding</keyword>
<dbReference type="Proteomes" id="UP001190466">
    <property type="component" value="Chromosome"/>
</dbReference>
<keyword evidence="1" id="KW-0805">Transcription regulation</keyword>
<accession>A0ABM9MGD4</accession>
<feature type="domain" description="HTH tetR-type" evidence="6">
    <location>
        <begin position="20"/>
        <end position="80"/>
    </location>
</feature>
<dbReference type="Pfam" id="PF00440">
    <property type="entry name" value="TetR_N"/>
    <property type="match status" value="1"/>
</dbReference>
<evidence type="ECO:0000313" key="8">
    <source>
        <dbReference type="Proteomes" id="UP001190466"/>
    </source>
</evidence>
<dbReference type="PANTHER" id="PTHR30055">
    <property type="entry name" value="HTH-TYPE TRANSCRIPTIONAL REGULATOR RUTR"/>
    <property type="match status" value="1"/>
</dbReference>
<dbReference type="SUPFAM" id="SSF46689">
    <property type="entry name" value="Homeodomain-like"/>
    <property type="match status" value="1"/>
</dbReference>
<dbReference type="InterPro" id="IPR009057">
    <property type="entry name" value="Homeodomain-like_sf"/>
</dbReference>
<evidence type="ECO:0000256" key="3">
    <source>
        <dbReference type="ARBA" id="ARBA00023163"/>
    </source>
</evidence>
<dbReference type="InterPro" id="IPR050109">
    <property type="entry name" value="HTH-type_TetR-like_transc_reg"/>
</dbReference>
<evidence type="ECO:0000256" key="4">
    <source>
        <dbReference type="PROSITE-ProRule" id="PRU00335"/>
    </source>
</evidence>
<keyword evidence="8" id="KW-1185">Reference proteome</keyword>
<dbReference type="InterPro" id="IPR036271">
    <property type="entry name" value="Tet_transcr_reg_TetR-rel_C_sf"/>
</dbReference>
<evidence type="ECO:0000313" key="7">
    <source>
        <dbReference type="EMBL" id="CAJ1584536.1"/>
    </source>
</evidence>
<dbReference type="InterPro" id="IPR001647">
    <property type="entry name" value="HTH_TetR"/>
</dbReference>
<reference evidence="7 8" key="1">
    <citation type="submission" date="2023-08" db="EMBL/GenBank/DDBJ databases">
        <authorList>
            <person name="Folkvardsen B D."/>
            <person name="Norman A."/>
        </authorList>
    </citation>
    <scope>NUCLEOTIDE SEQUENCE [LARGE SCALE GENOMIC DNA]</scope>
    <source>
        <strain evidence="7 8">Mu0050</strain>
    </source>
</reference>
<dbReference type="InterPro" id="IPR011075">
    <property type="entry name" value="TetR_C"/>
</dbReference>
<dbReference type="EMBL" id="OY726395">
    <property type="protein sequence ID" value="CAJ1584536.1"/>
    <property type="molecule type" value="Genomic_DNA"/>
</dbReference>
<dbReference type="PRINTS" id="PR00455">
    <property type="entry name" value="HTHTETR"/>
</dbReference>
<dbReference type="PANTHER" id="PTHR30055:SF230">
    <property type="entry name" value="TRANSCRIPTIONAL REGULATORY PROTEIN (PROBABLY TETR-FAMILY)-RELATED"/>
    <property type="match status" value="1"/>
</dbReference>